<evidence type="ECO:0000313" key="2">
    <source>
        <dbReference type="EMBL" id="CAF5153736.1"/>
    </source>
</evidence>
<gene>
    <name evidence="2" type="ORF">BYL167_LOCUS72881</name>
    <name evidence="3" type="ORF">GIL414_LOCUS83932</name>
</gene>
<evidence type="ECO:0000313" key="3">
    <source>
        <dbReference type="EMBL" id="CAF5220284.1"/>
    </source>
</evidence>
<dbReference type="Proteomes" id="UP000681720">
    <property type="component" value="Unassembled WGS sequence"/>
</dbReference>
<keyword evidence="1" id="KW-1133">Transmembrane helix</keyword>
<dbReference type="EMBL" id="CAJOBJ010364649">
    <property type="protein sequence ID" value="CAF5220284.1"/>
    <property type="molecule type" value="Genomic_DNA"/>
</dbReference>
<dbReference type="EMBL" id="CAJOBH010259691">
    <property type="protein sequence ID" value="CAF5153736.1"/>
    <property type="molecule type" value="Genomic_DNA"/>
</dbReference>
<name>A0A8S3JTZ1_9BILA</name>
<comment type="caution">
    <text evidence="3">The sequence shown here is derived from an EMBL/GenBank/DDBJ whole genome shotgun (WGS) entry which is preliminary data.</text>
</comment>
<organism evidence="3 4">
    <name type="scientific">Rotaria magnacalcarata</name>
    <dbReference type="NCBI Taxonomy" id="392030"/>
    <lineage>
        <taxon>Eukaryota</taxon>
        <taxon>Metazoa</taxon>
        <taxon>Spiralia</taxon>
        <taxon>Gnathifera</taxon>
        <taxon>Rotifera</taxon>
        <taxon>Eurotatoria</taxon>
        <taxon>Bdelloidea</taxon>
        <taxon>Philodinida</taxon>
        <taxon>Philodinidae</taxon>
        <taxon>Rotaria</taxon>
    </lineage>
</organism>
<feature type="transmembrane region" description="Helical" evidence="1">
    <location>
        <begin position="90"/>
        <end position="112"/>
    </location>
</feature>
<dbReference type="AlphaFoldDB" id="A0A8S3JTZ1"/>
<feature type="non-terminal residue" evidence="3">
    <location>
        <position position="1"/>
    </location>
</feature>
<evidence type="ECO:0000313" key="4">
    <source>
        <dbReference type="Proteomes" id="UP000681720"/>
    </source>
</evidence>
<feature type="transmembrane region" description="Helical" evidence="1">
    <location>
        <begin position="61"/>
        <end position="84"/>
    </location>
</feature>
<dbReference type="Proteomes" id="UP000681967">
    <property type="component" value="Unassembled WGS sequence"/>
</dbReference>
<accession>A0A8S3JTZ1</accession>
<proteinExistence type="predicted"/>
<protein>
    <submittedName>
        <fullName evidence="3">Uncharacterized protein</fullName>
    </submittedName>
</protein>
<keyword evidence="1" id="KW-0472">Membrane</keyword>
<sequence length="138" mass="15713">MLGIFSSMCAVNNFLLHLHSHLEYLLISAARADRWFRLHGLFDALFRLLIPALLRFYPIDIIYLFPASVFTGLIVLTLTFALLYTSLNVLAILPIILFSFTPAVVTALQYTVSNRIFEEDRTEQGYIYHVIVTSLGTI</sequence>
<keyword evidence="1" id="KW-0812">Transmembrane</keyword>
<evidence type="ECO:0000256" key="1">
    <source>
        <dbReference type="SAM" id="Phobius"/>
    </source>
</evidence>
<reference evidence="3" key="1">
    <citation type="submission" date="2021-02" db="EMBL/GenBank/DDBJ databases">
        <authorList>
            <person name="Nowell W R."/>
        </authorList>
    </citation>
    <scope>NUCLEOTIDE SEQUENCE</scope>
</reference>